<reference evidence="1" key="1">
    <citation type="submission" date="2021-10" db="EMBL/GenBank/DDBJ databases">
        <title>Anaerobic single-cell dispensing facilitates the cultivation of human gut bacteria.</title>
        <authorList>
            <person name="Afrizal A."/>
        </authorList>
    </citation>
    <scope>NUCLEOTIDE SEQUENCE</scope>
    <source>
        <strain evidence="1">CLA-AA-H233</strain>
    </source>
</reference>
<keyword evidence="2" id="KW-1185">Reference proteome</keyword>
<evidence type="ECO:0000313" key="2">
    <source>
        <dbReference type="Proteomes" id="UP001430637"/>
    </source>
</evidence>
<name>A0ABS8F7K5_9FIRM</name>
<accession>A0ABS8F7K5</accession>
<evidence type="ECO:0000313" key="1">
    <source>
        <dbReference type="EMBL" id="MCC2199200.1"/>
    </source>
</evidence>
<organism evidence="1 2">
    <name type="scientific">Faecalibacterium butyricigenerans</name>
    <dbReference type="NCBI Taxonomy" id="1851427"/>
    <lineage>
        <taxon>Bacteria</taxon>
        <taxon>Bacillati</taxon>
        <taxon>Bacillota</taxon>
        <taxon>Clostridia</taxon>
        <taxon>Eubacteriales</taxon>
        <taxon>Oscillospiraceae</taxon>
        <taxon>Faecalibacterium</taxon>
    </lineage>
</organism>
<dbReference type="RefSeq" id="WP_227620777.1">
    <property type="nucleotide sequence ID" value="NZ_JAJEQL010000009.1"/>
</dbReference>
<sequence>MSNKEKLAERWEQGRISEAMLRVYVRKGILSKAELEEICGKKGGAED</sequence>
<dbReference type="Proteomes" id="UP001430637">
    <property type="component" value="Unassembled WGS sequence"/>
</dbReference>
<gene>
    <name evidence="1" type="ORF">LKD23_05420</name>
</gene>
<protein>
    <recommendedName>
        <fullName evidence="3">XkdX family protein</fullName>
    </recommendedName>
</protein>
<evidence type="ECO:0008006" key="3">
    <source>
        <dbReference type="Google" id="ProtNLM"/>
    </source>
</evidence>
<proteinExistence type="predicted"/>
<dbReference type="EMBL" id="JAJEQL010000009">
    <property type="protein sequence ID" value="MCC2199200.1"/>
    <property type="molecule type" value="Genomic_DNA"/>
</dbReference>
<comment type="caution">
    <text evidence="1">The sequence shown here is derived from an EMBL/GenBank/DDBJ whole genome shotgun (WGS) entry which is preliminary data.</text>
</comment>